<dbReference type="PANTHER" id="PTHR12526:SF630">
    <property type="entry name" value="GLYCOSYLTRANSFERASE"/>
    <property type="match status" value="1"/>
</dbReference>
<dbReference type="PANTHER" id="PTHR12526">
    <property type="entry name" value="GLYCOSYLTRANSFERASE"/>
    <property type="match status" value="1"/>
</dbReference>
<protein>
    <submittedName>
        <fullName evidence="2">Glycosyltransferase involved in cell wall bisynthesis</fullName>
    </submittedName>
</protein>
<gene>
    <name evidence="2" type="ORF">SAMN05444405_10328</name>
</gene>
<dbReference type="CDD" id="cd03801">
    <property type="entry name" value="GT4_PimA-like"/>
    <property type="match status" value="1"/>
</dbReference>
<name>A0A1M4W9K8_9BACE</name>
<evidence type="ECO:0000313" key="3">
    <source>
        <dbReference type="Proteomes" id="UP000184509"/>
    </source>
</evidence>
<feature type="domain" description="Glycosyl transferase family 1" evidence="1">
    <location>
        <begin position="179"/>
        <end position="339"/>
    </location>
</feature>
<dbReference type="STRING" id="1297750.SAMN05444405_10328"/>
<dbReference type="OrthoDB" id="9790710at2"/>
<dbReference type="EMBL" id="FQTV01000003">
    <property type="protein sequence ID" value="SHE77924.1"/>
    <property type="molecule type" value="Genomic_DNA"/>
</dbReference>
<dbReference type="InterPro" id="IPR001296">
    <property type="entry name" value="Glyco_trans_1"/>
</dbReference>
<dbReference type="RefSeq" id="WP_073399258.1">
    <property type="nucleotide sequence ID" value="NZ_FQTV01000003.1"/>
</dbReference>
<keyword evidence="2" id="KW-0808">Transferase</keyword>
<organism evidence="2 3">
    <name type="scientific">Bacteroides luti</name>
    <dbReference type="NCBI Taxonomy" id="1297750"/>
    <lineage>
        <taxon>Bacteria</taxon>
        <taxon>Pseudomonadati</taxon>
        <taxon>Bacteroidota</taxon>
        <taxon>Bacteroidia</taxon>
        <taxon>Bacteroidales</taxon>
        <taxon>Bacteroidaceae</taxon>
        <taxon>Bacteroides</taxon>
    </lineage>
</organism>
<accession>A0A1M4W9K8</accession>
<dbReference type="Proteomes" id="UP000184509">
    <property type="component" value="Unassembled WGS sequence"/>
</dbReference>
<evidence type="ECO:0000313" key="2">
    <source>
        <dbReference type="EMBL" id="SHE77924.1"/>
    </source>
</evidence>
<dbReference type="Pfam" id="PF00534">
    <property type="entry name" value="Glycos_transf_1"/>
    <property type="match status" value="1"/>
</dbReference>
<dbReference type="GO" id="GO:0016757">
    <property type="term" value="F:glycosyltransferase activity"/>
    <property type="evidence" value="ECO:0007669"/>
    <property type="project" value="InterPro"/>
</dbReference>
<reference evidence="2 3" key="1">
    <citation type="submission" date="2016-11" db="EMBL/GenBank/DDBJ databases">
        <authorList>
            <person name="Jaros S."/>
            <person name="Januszkiewicz K."/>
            <person name="Wedrychowicz H."/>
        </authorList>
    </citation>
    <scope>NUCLEOTIDE SEQUENCE [LARGE SCALE GENOMIC DNA]</scope>
    <source>
        <strain evidence="2 3">DSM 26991</strain>
    </source>
</reference>
<dbReference type="SUPFAM" id="SSF53756">
    <property type="entry name" value="UDP-Glycosyltransferase/glycogen phosphorylase"/>
    <property type="match status" value="1"/>
</dbReference>
<sequence length="385" mass="44200">MTLTFITNLIIHHQVPIADEFYQFLGKDYTFVATQAVPDSFLKNGYPDLSDKPYLLKAYESKENYEKAMELAEKSDVVVLGISPFELIVKRLEQNKLTFIYSERWFKDGYYHLLSPRVWRNLYNHHTKYRNKNVYMLCSSAYTAFDVSLVGAYPDKCLKWAYFTKIEELDIEALLKLKIDKDIQMLWVARFLNWKHPEMPVKLARRLKDKGYKFIIRMAGSGVFFQKTKNLIEKLNVGDCVSLIGNMPNDEILALMQKSHIFIFTSDRNEGWGAVLNEAMSNGCAVVASNMIGAAPYLIKQGENGYIFKSGDVKDLTNKVEDLINNPIRRNDFSRKAYQTLKDEWSPTNAARSFLMLSDSLIKGISVVITEGPCSKAEVNCSFKV</sequence>
<dbReference type="AlphaFoldDB" id="A0A1M4W9K8"/>
<evidence type="ECO:0000259" key="1">
    <source>
        <dbReference type="Pfam" id="PF00534"/>
    </source>
</evidence>
<dbReference type="Gene3D" id="3.40.50.2000">
    <property type="entry name" value="Glycogen Phosphorylase B"/>
    <property type="match status" value="1"/>
</dbReference>
<proteinExistence type="predicted"/>
<keyword evidence="3" id="KW-1185">Reference proteome</keyword>